<feature type="domain" description="DUF7768" evidence="1">
    <location>
        <begin position="38"/>
        <end position="63"/>
    </location>
</feature>
<proteinExistence type="predicted"/>
<organism evidence="2 3">
    <name type="scientific">[Ruminococcus] torques</name>
    <dbReference type="NCBI Taxonomy" id="33039"/>
    <lineage>
        <taxon>Bacteria</taxon>
        <taxon>Bacillati</taxon>
        <taxon>Bacillota</taxon>
        <taxon>Clostridia</taxon>
        <taxon>Lachnospirales</taxon>
        <taxon>Lachnospiraceae</taxon>
        <taxon>Mediterraneibacter</taxon>
    </lineage>
</organism>
<dbReference type="Pfam" id="PF24963">
    <property type="entry name" value="DUF7768"/>
    <property type="match status" value="1"/>
</dbReference>
<dbReference type="InterPro" id="IPR056670">
    <property type="entry name" value="DUF7768"/>
</dbReference>
<reference evidence="2 3" key="1">
    <citation type="submission" date="2019-07" db="EMBL/GenBank/DDBJ databases">
        <authorList>
            <person name="Hibberd C M."/>
            <person name="Gehrig L. J."/>
            <person name="Chang H.-W."/>
            <person name="Venkatesh S."/>
        </authorList>
    </citation>
    <scope>NUCLEOTIDE SEQUENCE [LARGE SCALE GENOMIC DNA]</scope>
    <source>
        <strain evidence="2">Ruminococcus_torques_SSTS_Bg7063</strain>
    </source>
</reference>
<protein>
    <recommendedName>
        <fullName evidence="1">DUF7768 domain-containing protein</fullName>
    </recommendedName>
</protein>
<evidence type="ECO:0000259" key="1">
    <source>
        <dbReference type="Pfam" id="PF24963"/>
    </source>
</evidence>
<evidence type="ECO:0000313" key="2">
    <source>
        <dbReference type="EMBL" id="VUX20576.1"/>
    </source>
</evidence>
<gene>
    <name evidence="2" type="ORF">RTSSTS7063_02667</name>
</gene>
<dbReference type="AlphaFoldDB" id="A0A564UM42"/>
<dbReference type="Proteomes" id="UP000363661">
    <property type="component" value="Unassembled WGS sequence"/>
</dbReference>
<sequence>MGVDKFNHEGYFDPTTYEALTNIHREKMAADKKAAYLPLVYVCSPYAGDVENNVANVQRAESSVV</sequence>
<keyword evidence="3" id="KW-1185">Reference proteome</keyword>
<accession>A0A564UM42</accession>
<evidence type="ECO:0000313" key="3">
    <source>
        <dbReference type="Proteomes" id="UP000363661"/>
    </source>
</evidence>
<name>A0A564UM42_9FIRM</name>
<dbReference type="EMBL" id="CABHNA010000091">
    <property type="protein sequence ID" value="VUX20576.1"/>
    <property type="molecule type" value="Genomic_DNA"/>
</dbReference>
<dbReference type="RefSeq" id="WP_330577744.1">
    <property type="nucleotide sequence ID" value="NZ_CABHNA010000091.1"/>
</dbReference>